<gene>
    <name evidence="2" type="ORF">Ljor_2167</name>
</gene>
<dbReference type="STRING" id="456.Ljor_2167"/>
<dbReference type="RefSeq" id="WP_058471578.1">
    <property type="nucleotide sequence ID" value="NZ_CAAAIC010000001.1"/>
</dbReference>
<comment type="caution">
    <text evidence="2">The sequence shown here is derived from an EMBL/GenBank/DDBJ whole genome shotgun (WGS) entry which is preliminary data.</text>
</comment>
<dbReference type="PATRIC" id="fig|456.5.peg.2323"/>
<feature type="region of interest" description="Disordered" evidence="1">
    <location>
        <begin position="302"/>
        <end position="323"/>
    </location>
</feature>
<protein>
    <submittedName>
        <fullName evidence="2">Dot/Icm secretion system substrate</fullName>
    </submittedName>
</protein>
<evidence type="ECO:0000256" key="1">
    <source>
        <dbReference type="SAM" id="MobiDB-lite"/>
    </source>
</evidence>
<evidence type="ECO:0000313" key="2">
    <source>
        <dbReference type="EMBL" id="KTD17861.1"/>
    </source>
</evidence>
<dbReference type="EMBL" id="LNYJ01000011">
    <property type="protein sequence ID" value="KTD17861.1"/>
    <property type="molecule type" value="Genomic_DNA"/>
</dbReference>
<keyword evidence="3" id="KW-1185">Reference proteome</keyword>
<organism evidence="2 3">
    <name type="scientific">Legionella jordanis</name>
    <dbReference type="NCBI Taxonomy" id="456"/>
    <lineage>
        <taxon>Bacteria</taxon>
        <taxon>Pseudomonadati</taxon>
        <taxon>Pseudomonadota</taxon>
        <taxon>Gammaproteobacteria</taxon>
        <taxon>Legionellales</taxon>
        <taxon>Legionellaceae</taxon>
        <taxon>Legionella</taxon>
    </lineage>
</organism>
<dbReference type="AlphaFoldDB" id="A0A0W0VCJ9"/>
<sequence>MNTNEHTELGNRLRFENLVNNPYLRIDEQGTLHIKLQRCENGLPSPMNLEMSAGEIIAMAADFFTDRNWNMKLDLPSFHSFKTAASFSHNSSRSMGEYLIEKPLQPEEEEAFLNAYNSLASPAVTRKDIDRIYKIDGSTYIPFSSTLNDYVKQLMFFLRVKDYGEMLNRNQTHFTPWAVRVYVLGHSQALSYARLAFELGQCLKDSAYQSNNPDFQNLIHNLKEENQELNQESIQELMHRYQALALCLELFVFHYYSDHFAAGHMAMVGDLRVLLGERFGVWGNILANNLHNELNRLGVLTKKPYDPTPSPTEAPTPAGGDGSFDGCLNHHNKQACLAGMQASLLDLQHVLAGEPMPKPKNYGGLEYLPDVDFNVRQLQPVILLGDDLKIYYREQLSVVKTLSPLDYKKMQAAPGQWGYVEIKNKWDAFWLTAKLRLLPFIYEGKVQAPSAAELLRIEQEEQVLNPDRAPIPSPSCEVELCSKPASTSWNKSGSREQLLEGLSRNSLLAKRQKTDFSEEAPSLDKQMSL</sequence>
<dbReference type="OrthoDB" id="5649123at2"/>
<name>A0A0W0VCJ9_9GAMM</name>
<proteinExistence type="predicted"/>
<evidence type="ECO:0000313" key="3">
    <source>
        <dbReference type="Proteomes" id="UP000055035"/>
    </source>
</evidence>
<feature type="region of interest" description="Disordered" evidence="1">
    <location>
        <begin position="510"/>
        <end position="529"/>
    </location>
</feature>
<accession>A0A0W0VCJ9</accession>
<dbReference type="Proteomes" id="UP000055035">
    <property type="component" value="Unassembled WGS sequence"/>
</dbReference>
<reference evidence="2 3" key="1">
    <citation type="submission" date="2015-11" db="EMBL/GenBank/DDBJ databases">
        <title>Genomic analysis of 38 Legionella species identifies large and diverse effector repertoires.</title>
        <authorList>
            <person name="Burstein D."/>
            <person name="Amaro F."/>
            <person name="Zusman T."/>
            <person name="Lifshitz Z."/>
            <person name="Cohen O."/>
            <person name="Gilbert J.A."/>
            <person name="Pupko T."/>
            <person name="Shuman H.A."/>
            <person name="Segal G."/>
        </authorList>
    </citation>
    <scope>NUCLEOTIDE SEQUENCE [LARGE SCALE GENOMIC DNA]</scope>
    <source>
        <strain evidence="2 3">BL-540</strain>
    </source>
</reference>